<comment type="caution">
    <text evidence="2">The sequence shown here is derived from an EMBL/GenBank/DDBJ whole genome shotgun (WGS) entry which is preliminary data.</text>
</comment>
<dbReference type="EMBL" id="LVLJ01003438">
    <property type="protein sequence ID" value="OAE21418.1"/>
    <property type="molecule type" value="Genomic_DNA"/>
</dbReference>
<dbReference type="Proteomes" id="UP000077202">
    <property type="component" value="Unassembled WGS sequence"/>
</dbReference>
<proteinExistence type="predicted"/>
<name>A0A176VKC6_MARPO</name>
<evidence type="ECO:0000313" key="2">
    <source>
        <dbReference type="EMBL" id="OAE21418.1"/>
    </source>
</evidence>
<evidence type="ECO:0000313" key="3">
    <source>
        <dbReference type="Proteomes" id="UP000077202"/>
    </source>
</evidence>
<keyword evidence="3" id="KW-1185">Reference proteome</keyword>
<dbReference type="AlphaFoldDB" id="A0A176VKC6"/>
<reference evidence="2" key="1">
    <citation type="submission" date="2016-03" db="EMBL/GenBank/DDBJ databases">
        <title>Mechanisms controlling the formation of the plant cell surface in tip-growing cells are functionally conserved among land plants.</title>
        <authorList>
            <person name="Honkanen S."/>
            <person name="Jones V.A."/>
            <person name="Morieri G."/>
            <person name="Champion C."/>
            <person name="Hetherington A.J."/>
            <person name="Kelly S."/>
            <person name="Saint-Marcoux D."/>
            <person name="Proust H."/>
            <person name="Prescott H."/>
            <person name="Dolan L."/>
        </authorList>
    </citation>
    <scope>NUCLEOTIDE SEQUENCE [LARGE SCALE GENOMIC DNA]</scope>
    <source>
        <tissue evidence="2">Whole gametophyte</tissue>
    </source>
</reference>
<gene>
    <name evidence="2" type="ORF">AXG93_3954s1080</name>
</gene>
<evidence type="ECO:0000256" key="1">
    <source>
        <dbReference type="SAM" id="MobiDB-lite"/>
    </source>
</evidence>
<organism evidence="2 3">
    <name type="scientific">Marchantia polymorpha subsp. ruderalis</name>
    <dbReference type="NCBI Taxonomy" id="1480154"/>
    <lineage>
        <taxon>Eukaryota</taxon>
        <taxon>Viridiplantae</taxon>
        <taxon>Streptophyta</taxon>
        <taxon>Embryophyta</taxon>
        <taxon>Marchantiophyta</taxon>
        <taxon>Marchantiopsida</taxon>
        <taxon>Marchantiidae</taxon>
        <taxon>Marchantiales</taxon>
        <taxon>Marchantiaceae</taxon>
        <taxon>Marchantia</taxon>
    </lineage>
</organism>
<sequence length="76" mass="8710">MLKNLLRWRPEESKKFVCRRTLRKIAEAKTVEEELRIKLVEIARADKKGGHEIARVAKENGEVRGGLPSSAGRDKR</sequence>
<protein>
    <submittedName>
        <fullName evidence="2">Uncharacterized protein</fullName>
    </submittedName>
</protein>
<accession>A0A176VKC6</accession>
<feature type="region of interest" description="Disordered" evidence="1">
    <location>
        <begin position="56"/>
        <end position="76"/>
    </location>
</feature>